<evidence type="ECO:0000259" key="9">
    <source>
        <dbReference type="Pfam" id="PF04324"/>
    </source>
</evidence>
<dbReference type="EMBL" id="FNNH01000030">
    <property type="protein sequence ID" value="SDW81829.1"/>
    <property type="molecule type" value="Genomic_DNA"/>
</dbReference>
<keyword evidence="6" id="KW-0411">Iron-sulfur</keyword>
<dbReference type="Pfam" id="PF04324">
    <property type="entry name" value="Fer2_BFD"/>
    <property type="match status" value="1"/>
</dbReference>
<keyword evidence="2" id="KW-0001">2Fe-2S</keyword>
<dbReference type="InterPro" id="IPR007419">
    <property type="entry name" value="BFD-like_2Fe2S-bd_dom"/>
</dbReference>
<evidence type="ECO:0000256" key="1">
    <source>
        <dbReference type="ARBA" id="ARBA00022448"/>
    </source>
</evidence>
<dbReference type="GO" id="GO:0046872">
    <property type="term" value="F:metal ion binding"/>
    <property type="evidence" value="ECO:0007669"/>
    <property type="project" value="UniProtKB-KW"/>
</dbReference>
<accession>A0A1H2WPA5</accession>
<keyword evidence="5" id="KW-0408">Iron</keyword>
<reference evidence="10 11" key="1">
    <citation type="submission" date="2016-10" db="EMBL/GenBank/DDBJ databases">
        <authorList>
            <person name="de Groot N.N."/>
        </authorList>
    </citation>
    <scope>NUCLEOTIDE SEQUENCE [LARGE SCALE GENOMIC DNA]</scope>
    <source>
        <strain evidence="10 11">Nm110</strain>
    </source>
</reference>
<keyword evidence="1" id="KW-0813">Transport</keyword>
<gene>
    <name evidence="10" type="ORF">SAMN05421882_103010</name>
</gene>
<protein>
    <recommendedName>
        <fullName evidence="7">Bacterioferritin-associated ferredoxin</fullName>
    </recommendedName>
</protein>
<sequence>MFAALYPAKQASLNQSIKACFMYICVCKGVTDHAIREAVSQGAERMRDLKANLGITEQCGICACHAKKVLEQALMQETLAQPPVT</sequence>
<keyword evidence="4" id="KW-0249">Electron transport</keyword>
<evidence type="ECO:0000313" key="10">
    <source>
        <dbReference type="EMBL" id="SDW81829.1"/>
    </source>
</evidence>
<dbReference type="PANTHER" id="PTHR37424:SF1">
    <property type="entry name" value="BACTERIOFERRITIN-ASSOCIATED FERREDOXIN"/>
    <property type="match status" value="1"/>
</dbReference>
<keyword evidence="3" id="KW-0479">Metal-binding</keyword>
<dbReference type="CDD" id="cd19945">
    <property type="entry name" value="Fer2_BFD"/>
    <property type="match status" value="1"/>
</dbReference>
<evidence type="ECO:0000256" key="6">
    <source>
        <dbReference type="ARBA" id="ARBA00023014"/>
    </source>
</evidence>
<evidence type="ECO:0000256" key="4">
    <source>
        <dbReference type="ARBA" id="ARBA00022982"/>
    </source>
</evidence>
<evidence type="ECO:0000313" key="11">
    <source>
        <dbReference type="Proteomes" id="UP000183454"/>
    </source>
</evidence>
<evidence type="ECO:0000256" key="2">
    <source>
        <dbReference type="ARBA" id="ARBA00022714"/>
    </source>
</evidence>
<dbReference type="AlphaFoldDB" id="A0A1H2WPA5"/>
<evidence type="ECO:0000256" key="7">
    <source>
        <dbReference type="ARBA" id="ARBA00039386"/>
    </source>
</evidence>
<dbReference type="InterPro" id="IPR041854">
    <property type="entry name" value="BFD-like_2Fe2S-bd_dom_sf"/>
</dbReference>
<name>A0A1H2WPA5_9PROT</name>
<organism evidence="10 11">
    <name type="scientific">Nitrosomonas communis</name>
    <dbReference type="NCBI Taxonomy" id="44574"/>
    <lineage>
        <taxon>Bacteria</taxon>
        <taxon>Pseudomonadati</taxon>
        <taxon>Pseudomonadota</taxon>
        <taxon>Betaproteobacteria</taxon>
        <taxon>Nitrosomonadales</taxon>
        <taxon>Nitrosomonadaceae</taxon>
        <taxon>Nitrosomonas</taxon>
    </lineage>
</organism>
<dbReference type="GO" id="GO:0051537">
    <property type="term" value="F:2 iron, 2 sulfur cluster binding"/>
    <property type="evidence" value="ECO:0007669"/>
    <property type="project" value="UniProtKB-KW"/>
</dbReference>
<feature type="domain" description="BFD-like [2Fe-2S]-binding" evidence="9">
    <location>
        <begin position="23"/>
        <end position="71"/>
    </location>
</feature>
<evidence type="ECO:0000256" key="5">
    <source>
        <dbReference type="ARBA" id="ARBA00023004"/>
    </source>
</evidence>
<proteinExistence type="inferred from homology"/>
<evidence type="ECO:0000256" key="3">
    <source>
        <dbReference type="ARBA" id="ARBA00022723"/>
    </source>
</evidence>
<comment type="similarity">
    <text evidence="8">Belongs to the Bfd family.</text>
</comment>
<dbReference type="Gene3D" id="1.10.10.1100">
    <property type="entry name" value="BFD-like [2Fe-2S]-binding domain"/>
    <property type="match status" value="1"/>
</dbReference>
<dbReference type="Proteomes" id="UP000183454">
    <property type="component" value="Unassembled WGS sequence"/>
</dbReference>
<dbReference type="PANTHER" id="PTHR37424">
    <property type="entry name" value="BACTERIOFERRITIN-ASSOCIATED FERREDOXIN"/>
    <property type="match status" value="1"/>
</dbReference>
<evidence type="ECO:0000256" key="8">
    <source>
        <dbReference type="ARBA" id="ARBA00046332"/>
    </source>
</evidence>
<dbReference type="InterPro" id="IPR052371">
    <property type="entry name" value="BFD-associated_ferredoxin"/>
</dbReference>